<reference evidence="3" key="1">
    <citation type="submission" date="2020-06" db="EMBL/GenBank/DDBJ databases">
        <authorList>
            <consortium name="Wellcome Sanger Institute Data Sharing"/>
        </authorList>
    </citation>
    <scope>NUCLEOTIDE SEQUENCE [LARGE SCALE GENOMIC DNA]</scope>
</reference>
<feature type="compositionally biased region" description="Basic and acidic residues" evidence="1">
    <location>
        <begin position="1185"/>
        <end position="1200"/>
    </location>
</feature>
<evidence type="ECO:0000256" key="1">
    <source>
        <dbReference type="SAM" id="MobiDB-lite"/>
    </source>
</evidence>
<feature type="compositionally biased region" description="Basic and acidic residues" evidence="1">
    <location>
        <begin position="408"/>
        <end position="417"/>
    </location>
</feature>
<dbReference type="Gene3D" id="2.40.50.140">
    <property type="entry name" value="Nucleic acid-binding proteins"/>
    <property type="match status" value="2"/>
</dbReference>
<feature type="region of interest" description="Disordered" evidence="1">
    <location>
        <begin position="903"/>
        <end position="944"/>
    </location>
</feature>
<dbReference type="CDD" id="cd00229">
    <property type="entry name" value="SGNH_hydrolase"/>
    <property type="match status" value="1"/>
</dbReference>
<feature type="region of interest" description="Disordered" evidence="1">
    <location>
        <begin position="1448"/>
        <end position="1479"/>
    </location>
</feature>
<feature type="region of interest" description="Disordered" evidence="1">
    <location>
        <begin position="853"/>
        <end position="880"/>
    </location>
</feature>
<feature type="domain" description="CSD" evidence="2">
    <location>
        <begin position="571"/>
        <end position="633"/>
    </location>
</feature>
<proteinExistence type="predicted"/>
<dbReference type="InterPro" id="IPR002059">
    <property type="entry name" value="CSP_DNA-bd"/>
</dbReference>
<gene>
    <name evidence="3" type="primary">si:dkeyp-121d4.3</name>
</gene>
<protein>
    <submittedName>
        <fullName evidence="3">Uncharacterized LOC114476556</fullName>
    </submittedName>
</protein>
<dbReference type="Pfam" id="PF00313">
    <property type="entry name" value="CSD"/>
    <property type="match status" value="1"/>
</dbReference>
<feature type="region of interest" description="Disordered" evidence="1">
    <location>
        <begin position="464"/>
        <end position="504"/>
    </location>
</feature>
<feature type="region of interest" description="Disordered" evidence="1">
    <location>
        <begin position="394"/>
        <end position="417"/>
    </location>
</feature>
<dbReference type="InterPro" id="IPR012340">
    <property type="entry name" value="NA-bd_OB-fold"/>
</dbReference>
<feature type="compositionally biased region" description="Basic and acidic residues" evidence="1">
    <location>
        <begin position="472"/>
        <end position="504"/>
    </location>
</feature>
<dbReference type="Ensembl" id="ENSGWIT00000041944.1">
    <property type="protein sequence ID" value="ENSGWIP00000038529.1"/>
    <property type="gene ID" value="ENSGWIG00000019707.1"/>
</dbReference>
<reference evidence="3" key="2">
    <citation type="submission" date="2025-08" db="UniProtKB">
        <authorList>
            <consortium name="Ensembl"/>
        </authorList>
    </citation>
    <scope>IDENTIFICATION</scope>
</reference>
<dbReference type="GO" id="GO:0003676">
    <property type="term" value="F:nucleic acid binding"/>
    <property type="evidence" value="ECO:0007669"/>
    <property type="project" value="InterPro"/>
</dbReference>
<dbReference type="PANTHER" id="PTHR12913">
    <property type="entry name" value="UNR PROTEIN N-RAS UPSTREAM GENE PROTEIN"/>
    <property type="match status" value="1"/>
</dbReference>
<organism evidence="3 4">
    <name type="scientific">Gouania willdenowi</name>
    <name type="common">Blunt-snouted clingfish</name>
    <name type="synonym">Lepadogaster willdenowi</name>
    <dbReference type="NCBI Taxonomy" id="441366"/>
    <lineage>
        <taxon>Eukaryota</taxon>
        <taxon>Metazoa</taxon>
        <taxon>Chordata</taxon>
        <taxon>Craniata</taxon>
        <taxon>Vertebrata</taxon>
        <taxon>Euteleostomi</taxon>
        <taxon>Actinopterygii</taxon>
        <taxon>Neopterygii</taxon>
        <taxon>Teleostei</taxon>
        <taxon>Neoteleostei</taxon>
        <taxon>Acanthomorphata</taxon>
        <taxon>Ovalentaria</taxon>
        <taxon>Blenniimorphae</taxon>
        <taxon>Blenniiformes</taxon>
        <taxon>Gobiesocoidei</taxon>
        <taxon>Gobiesocidae</taxon>
        <taxon>Gobiesocinae</taxon>
        <taxon>Gouania</taxon>
    </lineage>
</organism>
<evidence type="ECO:0000313" key="3">
    <source>
        <dbReference type="Ensembl" id="ENSGWIP00000038529.1"/>
    </source>
</evidence>
<sequence>MIPGVRVHFTACAPKARSPDGFTPSSAKQEKSIATDVKVAPGGTENVDPEILEGVVSQPITEPEPGGRQYPGQMLVTSGGLKTNLTYERKDSSVSLMKDDRVLFNMLTDIVTNKKRATNIRPQVPGTFTHTQETRHQGSIVSLKENSGLIKCDELGQLPFESRENLSEMEFSSEDVGEKVEFTVLELRVGKSAIRIKRVKESLLLALCSANTSTDGRNTAPSGRTITEDQLEPHMKLDTELYEGIVNQPIVRPTDTQPGCPGQIHANIGTVRTNVTFDQRDCRVTLLKNDHVLINLLTDTLTDKKRATNIRAKIPFTFSYTQESRHRGVIASLEGKEGVLKTYELGELPFDICENFSDTDFFEEDLQKEVEFTVLTENSKKRAIRLKRMKKSDDPILRGQKSRKKEQQKKQEVLQKDDKKDAVAAALVAAKNKWTPLGFTFSIPDSLEEISRERFEGTILQTVPSKQSPAHIKVEPEEEGRASEGHEVKVEPSEEGGAKEDSAKGRLVMTVDGQQKQLSFGLKDIMSTPTMMVGDKVRFNIATNPESKETRAMFVEILPDSFEESNEQRHQGIVIELNNNYGLIKCSENEQLFFHSSEVIEEKKKKLELNAKVDFTIVPHESAGGGQQAIRIKRYTESIFLPARKFGGLAENKGKMTIKLAMSAEESEKKKLEADKMKAVVKNLRSQDSKVKSSLKDQFGRVLKKRSPSIDRDSRRSRHRCSRERSSRRSRSRSTSRSRKRYRRRSQSPKTTRSKSSSSRSRSRSRSKDKEKVPKKRSREHEDSLRRKSPPHKRAGAVEEELARKKRELEELNDMIAYKKSLMDSRGQDLSQKACIDYNHGRNSVPLTQYKPVRSILKNRPDEPDNFPGTSYEKPVYSKPYSPFEEQQYRDCYGDAPDPYARHAYADRPYGDLPYDERPYKGRPYDKQPYRDQPYDKRLYGDRPYVDRPYEERLYGECPYESRLYEADPLPSLRGQYTDRYQVRDQTLGEGYYDSYDPPQRSKSLEAQGGFSPHGSSQEHMSTTQTAAGPTWQTSFRPSPPIDPPAGGASPTQKSLEAHLSPQAEKPPLDRFLEMLNKKNIAEPVSKSGPVMDDLLPHERAFQDGKGFSRLVGLPQEIPGLSLEVEKMPLGLNLPSAEEPTKEPKAESYLKIQNLLQTIGLKLSTEDVTKLANQAQEQISSSKSSSRERETSSLPRKDLQSSRTGSVESDNGCFSCPARSSSLEPLTKARMPLSNYQGYLENELQQLSKTTGSTLSTPNNPPPTNNTVRSAPDNCPPPTTTSTFAPALKQPRLPPGPPPGPPPGRPTRPPPGPPPGPPPRHALEQTVFASSSFSVVPFLRQVSSGPSGSSQLSQLDVPATQPSTLLSKSISNSGQATISTTVARCLKVIETVKSLAVQSQPKPLKSVKFTIPIEPSPVSLDAEQLAQDIQAKQKEKLDLYNQRVSEKREQQFREKLARRRERKNTEDGLPSIEKPPSSEQKNVWICGHSLVFWAESRAKSPEVGMQLGMDPCKVSVWWKGVQGMMWSQLLPQLHQLKVTWPNPDVLILHLGGNDLSTDSPTDLLSSVKKDLTSMRSIFPRCLLVWSNILPRRTWRHCPDSQEVDLVRSTINRRIQNIVAELGGSSLSHDNIRCGANTGMYRSDGVHLSPKGIDVFNLNLQDFLEKWELSAASESN</sequence>
<feature type="region of interest" description="Disordered" evidence="1">
    <location>
        <begin position="990"/>
        <end position="1066"/>
    </location>
</feature>
<feature type="region of interest" description="Disordered" evidence="1">
    <location>
        <begin position="1250"/>
        <end position="1323"/>
    </location>
</feature>
<evidence type="ECO:0000313" key="4">
    <source>
        <dbReference type="Proteomes" id="UP000694680"/>
    </source>
</evidence>
<feature type="compositionally biased region" description="Pro residues" evidence="1">
    <location>
        <begin position="1292"/>
        <end position="1320"/>
    </location>
</feature>
<name>A0A8C5H0G3_GOUWI</name>
<feature type="region of interest" description="Disordered" evidence="1">
    <location>
        <begin position="685"/>
        <end position="802"/>
    </location>
</feature>
<dbReference type="SUPFAM" id="SSF52266">
    <property type="entry name" value="SGNH hydrolase"/>
    <property type="match status" value="1"/>
</dbReference>
<dbReference type="InterPro" id="IPR036514">
    <property type="entry name" value="SGNH_hydro_sf"/>
</dbReference>
<keyword evidence="4" id="KW-1185">Reference proteome</keyword>
<feature type="compositionally biased region" description="Polar residues" evidence="1">
    <location>
        <begin position="1014"/>
        <end position="1037"/>
    </location>
</feature>
<dbReference type="Proteomes" id="UP000694680">
    <property type="component" value="Chromosome 15"/>
</dbReference>
<accession>A0A8C5H0G3</accession>
<feature type="region of interest" description="Disordered" evidence="1">
    <location>
        <begin position="1174"/>
        <end position="1220"/>
    </location>
</feature>
<feature type="compositionally biased region" description="Basic and acidic residues" evidence="1">
    <location>
        <begin position="685"/>
        <end position="699"/>
    </location>
</feature>
<feature type="compositionally biased region" description="Basic residues" evidence="1">
    <location>
        <begin position="715"/>
        <end position="747"/>
    </location>
</feature>
<feature type="compositionally biased region" description="Low complexity" evidence="1">
    <location>
        <begin position="748"/>
        <end position="760"/>
    </location>
</feature>
<dbReference type="Gene3D" id="3.40.50.1110">
    <property type="entry name" value="SGNH hydrolase"/>
    <property type="match status" value="1"/>
</dbReference>
<dbReference type="PANTHER" id="PTHR12913:SF3">
    <property type="entry name" value="SI:DKEYP-121D4.3"/>
    <property type="match status" value="1"/>
</dbReference>
<evidence type="ECO:0000259" key="2">
    <source>
        <dbReference type="Pfam" id="PF00313"/>
    </source>
</evidence>
<reference evidence="3" key="3">
    <citation type="submission" date="2025-09" db="UniProtKB">
        <authorList>
            <consortium name="Ensembl"/>
        </authorList>
    </citation>
    <scope>IDENTIFICATION</scope>
</reference>
<dbReference type="SUPFAM" id="SSF50249">
    <property type="entry name" value="Nucleic acid-binding proteins"/>
    <property type="match status" value="1"/>
</dbReference>